<evidence type="ECO:0000256" key="1">
    <source>
        <dbReference type="ARBA" id="ARBA00022531"/>
    </source>
</evidence>
<keyword evidence="5" id="KW-1185">Reference proteome</keyword>
<dbReference type="InterPro" id="IPR016040">
    <property type="entry name" value="NAD(P)-bd_dom"/>
</dbReference>
<gene>
    <name evidence="4" type="ORF">GS597_01945</name>
</gene>
<organism evidence="4 5">
    <name type="scientific">Petrachloros mirabilis ULC683</name>
    <dbReference type="NCBI Taxonomy" id="2781853"/>
    <lineage>
        <taxon>Bacteria</taxon>
        <taxon>Bacillati</taxon>
        <taxon>Cyanobacteriota</taxon>
        <taxon>Cyanophyceae</taxon>
        <taxon>Synechococcales</taxon>
        <taxon>Petrachlorosaceae</taxon>
        <taxon>Petrachloros</taxon>
        <taxon>Petrachloros mirabilis</taxon>
    </lineage>
</organism>
<evidence type="ECO:0000313" key="5">
    <source>
        <dbReference type="Proteomes" id="UP000607397"/>
    </source>
</evidence>
<accession>A0A8K1ZWQ9</accession>
<dbReference type="Pfam" id="PF13460">
    <property type="entry name" value="NAD_binding_10"/>
    <property type="match status" value="1"/>
</dbReference>
<dbReference type="RefSeq" id="WP_161823780.1">
    <property type="nucleotide sequence ID" value="NZ_WVIC01000003.1"/>
</dbReference>
<comment type="caution">
    <text evidence="4">The sequence shown here is derived from an EMBL/GenBank/DDBJ whole genome shotgun (WGS) entry which is preliminary data.</text>
</comment>
<sequence>MYLVTGATGQLGCRIVRKLREQNLPVRAFVRLSARYTELEARGAQIFIGDLRHGADIRKACQGVTAIISTHSASRAQSLDEIEAVDYRANMALIDQAQVLGIEHFTFISVLGADRRYEDAPIFKAKAAVEHYLQASGVSFTILRPAGLASNLLSVAEQFRRTGIYWLIGDPQNRTSIVSTDDLAQIAATSHANPGAHQQVLAVGGPEILHRGDIPKLMGQLFDREPWVLNLPLLAVDGVRNILGWVNPPAQSTLGTFRTLLAHEFFCTPEETEQIQSLYDIPLESLEHFLKRYLSI</sequence>
<keyword evidence="1" id="KW-0602">Photosynthesis</keyword>
<name>A0A8K1ZWQ9_9CYAN</name>
<dbReference type="CDD" id="cd05243">
    <property type="entry name" value="SDR_a5"/>
    <property type="match status" value="1"/>
</dbReference>
<feature type="domain" description="NAD(P)-binding" evidence="3">
    <location>
        <begin position="6"/>
        <end position="193"/>
    </location>
</feature>
<dbReference type="PANTHER" id="PTHR47128:SF2">
    <property type="entry name" value="PROTEIN HIGH CHLOROPHYLL FLUORESCENCE PHENOTYPE 244, CHLOROPLASTIC"/>
    <property type="match status" value="1"/>
</dbReference>
<protein>
    <submittedName>
        <fullName evidence="4">NAD(P)H-binding protein</fullName>
    </submittedName>
</protein>
<dbReference type="PANTHER" id="PTHR47128">
    <property type="match status" value="1"/>
</dbReference>
<dbReference type="InterPro" id="IPR036291">
    <property type="entry name" value="NAD(P)-bd_dom_sf"/>
</dbReference>
<dbReference type="SUPFAM" id="SSF51735">
    <property type="entry name" value="NAD(P)-binding Rossmann-fold domains"/>
    <property type="match status" value="1"/>
</dbReference>
<dbReference type="AlphaFoldDB" id="A0A8K1ZWQ9"/>
<keyword evidence="2" id="KW-0604">Photosystem II</keyword>
<proteinExistence type="predicted"/>
<dbReference type="Proteomes" id="UP000607397">
    <property type="component" value="Unassembled WGS sequence"/>
</dbReference>
<dbReference type="InterPro" id="IPR044256">
    <property type="entry name" value="HCF244-like"/>
</dbReference>
<dbReference type="Gene3D" id="3.40.50.720">
    <property type="entry name" value="NAD(P)-binding Rossmann-like Domain"/>
    <property type="match status" value="1"/>
</dbReference>
<reference evidence="4" key="1">
    <citation type="submission" date="2019-12" db="EMBL/GenBank/DDBJ databases">
        <title>High-Quality draft genome sequences of three cyanobacteria isolated from the limestone walls of the Old Cathedral of Coimbra.</title>
        <authorList>
            <person name="Tiago I."/>
            <person name="Soares F."/>
            <person name="Portugal A."/>
        </authorList>
    </citation>
    <scope>NUCLEOTIDE SEQUENCE [LARGE SCALE GENOMIC DNA]</scope>
    <source>
        <strain evidence="4">C</strain>
    </source>
</reference>
<evidence type="ECO:0000256" key="2">
    <source>
        <dbReference type="ARBA" id="ARBA00023276"/>
    </source>
</evidence>
<dbReference type="GO" id="GO:0015979">
    <property type="term" value="P:photosynthesis"/>
    <property type="evidence" value="ECO:0007669"/>
    <property type="project" value="UniProtKB-KW"/>
</dbReference>
<evidence type="ECO:0000259" key="3">
    <source>
        <dbReference type="Pfam" id="PF13460"/>
    </source>
</evidence>
<evidence type="ECO:0000313" key="4">
    <source>
        <dbReference type="EMBL" id="NCJ05297.1"/>
    </source>
</evidence>
<dbReference type="EMBL" id="WVIC01000003">
    <property type="protein sequence ID" value="NCJ05297.1"/>
    <property type="molecule type" value="Genomic_DNA"/>
</dbReference>
<dbReference type="GO" id="GO:0009523">
    <property type="term" value="C:photosystem II"/>
    <property type="evidence" value="ECO:0007669"/>
    <property type="project" value="UniProtKB-KW"/>
</dbReference>